<feature type="region of interest" description="Disordered" evidence="1">
    <location>
        <begin position="1"/>
        <end position="60"/>
    </location>
</feature>
<dbReference type="Proteomes" id="UP001158986">
    <property type="component" value="Unassembled WGS sequence"/>
</dbReference>
<sequence length="427" mass="49332">MAASIHHLQSSSRTISSKTFSSSYQHESTSQDTSSQDTNAPHHGGTTREGRTVDSQSEKHATKMEANAMITTRNSVELMRKPHKPKRRYKKRKATCTVRKEEMEILALECTKLQQEVENLKFQTFVEKSDENHSDRKVRGRNDLLRQAVQDRHLILARAQAMFVEYAQQSRYRLYPTEMNIRLGMDRKDRRRILSALRRPKLDEARRYLMERLRGLDPIAPYFHEERYNTMEGDSCIARFDVTPFRGAKGVQQVFSALQQAIFNAEIIISESSGNITIREDDELGDDDLSHMRFLSQTPLGVQVETNLVLFSDRAHCQTKDVSLAENGHYAIIASDYVDEDIKYPYKPNERIRRDSTTATMVTSYQDYTTGNKDEGEVVVVVTRWALNIIRRPVISVSSEVWDELRNSHLQWADMMLNCVRQALCCR</sequence>
<evidence type="ECO:0000313" key="3">
    <source>
        <dbReference type="EMBL" id="CAH0521200.1"/>
    </source>
</evidence>
<accession>A0AAU9KXJ6</accession>
<evidence type="ECO:0000313" key="4">
    <source>
        <dbReference type="Proteomes" id="UP001158986"/>
    </source>
</evidence>
<evidence type="ECO:0000256" key="1">
    <source>
        <dbReference type="SAM" id="MobiDB-lite"/>
    </source>
</evidence>
<feature type="compositionally biased region" description="Basic and acidic residues" evidence="1">
    <location>
        <begin position="46"/>
        <end position="60"/>
    </location>
</feature>
<reference evidence="2 4" key="1">
    <citation type="submission" date="2021-11" db="EMBL/GenBank/DDBJ databases">
        <authorList>
            <person name="Islam A."/>
            <person name="Islam S."/>
            <person name="Flora M.S."/>
            <person name="Rahman M."/>
            <person name="Ziaur R.M."/>
            <person name="Epstein J.H."/>
            <person name="Hassan M."/>
            <person name="Klassen M."/>
            <person name="Woodard K."/>
            <person name="Webb A."/>
            <person name="Webby R.J."/>
            <person name="El Zowalaty M.E."/>
        </authorList>
    </citation>
    <scope>NUCLEOTIDE SEQUENCE</scope>
    <source>
        <strain evidence="3">Pbs1</strain>
        <strain evidence="2">Pbs3</strain>
    </source>
</reference>
<dbReference type="AlphaFoldDB" id="A0AAU9KXJ6"/>
<dbReference type="EMBL" id="CAKLCB010000375">
    <property type="protein sequence ID" value="CAH0521200.1"/>
    <property type="molecule type" value="Genomic_DNA"/>
</dbReference>
<name>A0AAU9KXJ6_9STRA</name>
<dbReference type="EMBL" id="CAKKTJ010000167">
    <property type="protein sequence ID" value="CAH0476994.1"/>
    <property type="molecule type" value="Genomic_DNA"/>
</dbReference>
<feature type="compositionally biased region" description="Low complexity" evidence="1">
    <location>
        <begin position="10"/>
        <end position="38"/>
    </location>
</feature>
<evidence type="ECO:0000313" key="5">
    <source>
        <dbReference type="Proteomes" id="UP001160483"/>
    </source>
</evidence>
<gene>
    <name evidence="3" type="ORF">PBS001_LOCUS7660</name>
    <name evidence="2" type="ORF">PBS003_LOCUS3754</name>
</gene>
<proteinExistence type="predicted"/>
<keyword evidence="4" id="KW-1185">Reference proteome</keyword>
<organism evidence="2 5">
    <name type="scientific">Peronospora belbahrii</name>
    <dbReference type="NCBI Taxonomy" id="622444"/>
    <lineage>
        <taxon>Eukaryota</taxon>
        <taxon>Sar</taxon>
        <taxon>Stramenopiles</taxon>
        <taxon>Oomycota</taxon>
        <taxon>Peronosporomycetes</taxon>
        <taxon>Peronosporales</taxon>
        <taxon>Peronosporaceae</taxon>
        <taxon>Peronospora</taxon>
    </lineage>
</organism>
<dbReference type="Proteomes" id="UP001160483">
    <property type="component" value="Unassembled WGS sequence"/>
</dbReference>
<evidence type="ECO:0000313" key="2">
    <source>
        <dbReference type="EMBL" id="CAH0476994.1"/>
    </source>
</evidence>
<comment type="caution">
    <text evidence="2">The sequence shown here is derived from an EMBL/GenBank/DDBJ whole genome shotgun (WGS) entry which is preliminary data.</text>
</comment>
<protein>
    <submittedName>
        <fullName evidence="2">Uncharacterized protein</fullName>
    </submittedName>
</protein>